<name>A0ACC3A2I0_9EURO</name>
<dbReference type="Proteomes" id="UP001172386">
    <property type="component" value="Unassembled WGS sequence"/>
</dbReference>
<proteinExistence type="predicted"/>
<sequence length="239" mass="27581">MHSQAFRLLDLPQEIQDNVYAKYYEGVWLVLQRVEWRSSILFSAKIGFNPLPDLRVEQTCRKVLTDSRRARRKVWPRKLVIDNLLGIKLWLTPLASDLKYDWLRGHVETIEFKAKNTQAVINAGVEELIQECPNLQQVQFTYNVYHTLNGDDQLTQSFASVKDGTKSSREMVVHKERGFEQIARLLLNQRGPNACVKITIIMHYVRTDMGSDWSGPDPFPEAFTFVSIIVADVVMLNVD</sequence>
<accession>A0ACC3A2I0</accession>
<protein>
    <submittedName>
        <fullName evidence="1">Uncharacterized protein</fullName>
    </submittedName>
</protein>
<reference evidence="1" key="1">
    <citation type="submission" date="2022-10" db="EMBL/GenBank/DDBJ databases">
        <title>Culturing micro-colonial fungi from biological soil crusts in the Mojave desert and describing Neophaeococcomyces mojavensis, and introducing the new genera and species Taxawa tesnikishii.</title>
        <authorList>
            <person name="Kurbessoian T."/>
            <person name="Stajich J.E."/>
        </authorList>
    </citation>
    <scope>NUCLEOTIDE SEQUENCE</scope>
    <source>
        <strain evidence="1">JES_112</strain>
    </source>
</reference>
<keyword evidence="2" id="KW-1185">Reference proteome</keyword>
<comment type="caution">
    <text evidence="1">The sequence shown here is derived from an EMBL/GenBank/DDBJ whole genome shotgun (WGS) entry which is preliminary data.</text>
</comment>
<organism evidence="1 2">
    <name type="scientific">Neophaeococcomyces mojaviensis</name>
    <dbReference type="NCBI Taxonomy" id="3383035"/>
    <lineage>
        <taxon>Eukaryota</taxon>
        <taxon>Fungi</taxon>
        <taxon>Dikarya</taxon>
        <taxon>Ascomycota</taxon>
        <taxon>Pezizomycotina</taxon>
        <taxon>Eurotiomycetes</taxon>
        <taxon>Chaetothyriomycetidae</taxon>
        <taxon>Chaetothyriales</taxon>
        <taxon>Chaetothyriales incertae sedis</taxon>
        <taxon>Neophaeococcomyces</taxon>
    </lineage>
</organism>
<evidence type="ECO:0000313" key="1">
    <source>
        <dbReference type="EMBL" id="KAJ9654076.1"/>
    </source>
</evidence>
<gene>
    <name evidence="1" type="ORF">H2198_006815</name>
</gene>
<dbReference type="EMBL" id="JAPDRQ010000132">
    <property type="protein sequence ID" value="KAJ9654076.1"/>
    <property type="molecule type" value="Genomic_DNA"/>
</dbReference>
<evidence type="ECO:0000313" key="2">
    <source>
        <dbReference type="Proteomes" id="UP001172386"/>
    </source>
</evidence>